<dbReference type="PANTHER" id="PTHR43751">
    <property type="entry name" value="SULFATASE"/>
    <property type="match status" value="1"/>
</dbReference>
<evidence type="ECO:0000313" key="2">
    <source>
        <dbReference type="EMBL" id="QGA81059.1"/>
    </source>
</evidence>
<reference evidence="3" key="1">
    <citation type="submission" date="2019-05" db="EMBL/GenBank/DDBJ databases">
        <title>Candidatus Nanohalobium constans, a novel model system to study the DPANN nano-sized archaea: genomic and physiological characterization of a nanoarchaeon co-cultured with its chitinotrophic host.</title>
        <authorList>
            <person name="La Cono V."/>
            <person name="Arcadi E."/>
            <person name="Crisafi F."/>
            <person name="Denaro R."/>
            <person name="La Spada G."/>
            <person name="Messina E."/>
            <person name="Smedile F."/>
            <person name="Toshchakov S.V."/>
            <person name="Shevchenko M.A."/>
            <person name="Golyshin P.N."/>
            <person name="Golyshina O.V."/>
            <person name="Ferrer M."/>
            <person name="Rohde M."/>
            <person name="Mushegian A."/>
            <person name="Sorokin D.Y."/>
            <person name="Giuliano L."/>
            <person name="Yakimov M.M."/>
        </authorList>
    </citation>
    <scope>NUCLEOTIDE SEQUENCE [LARGE SCALE GENOMIC DNA]</scope>
    <source>
        <strain evidence="3">LC1Nh</strain>
    </source>
</reference>
<dbReference type="SUPFAM" id="SSF53649">
    <property type="entry name" value="Alkaline phosphatase-like"/>
    <property type="match status" value="1"/>
</dbReference>
<dbReference type="Proteomes" id="UP000377803">
    <property type="component" value="Chromosome"/>
</dbReference>
<gene>
    <name evidence="2" type="ORF">LC1Nh_1193</name>
</gene>
<dbReference type="InterPro" id="IPR000917">
    <property type="entry name" value="Sulfatase_N"/>
</dbReference>
<dbReference type="InterPro" id="IPR017850">
    <property type="entry name" value="Alkaline_phosphatase_core_sf"/>
</dbReference>
<dbReference type="PANTHER" id="PTHR43751:SF3">
    <property type="entry name" value="SULFATASE N-TERMINAL DOMAIN-CONTAINING PROTEIN"/>
    <property type="match status" value="1"/>
</dbReference>
<keyword evidence="3" id="KW-1185">Reference proteome</keyword>
<accession>A0A5Q0UJR3</accession>
<dbReference type="InterPro" id="IPR052701">
    <property type="entry name" value="GAG_Ulvan_Degrading_Sulfatases"/>
</dbReference>
<dbReference type="OrthoDB" id="3164at2157"/>
<sequence>MNIVLLVVDTWRKKDFVKDNSIAPFLSEKSEEGLHLENYYANSPWTVPAHASLFSGKLSSEHGTTTENTYFSEENMLTSMLVSKGFSTSAFTENHLITEETGFSEGFQQFVQTTEDLGGDTWKEIWQKDDEFSGRKEKYSYFFKKTIKKRDIDSAKSFFRHITDKFTSREADHNSGKTVRTLEEANKKLKSEKDEFVFANIMPVHSPYTFDEEDRESYLSDYSEEEVLDASQTKVLEDYLPEGFSDTKLDIRQKAYKASIRYADRKIRNFYREAPENTVFIVLGDHGELIGEYEKQGTKLIGHHLGTYKELVEVPCIIFSKGRELDLEIDERGLYSHTEMIDIIHGLIQDSEVESREILNSEYFGRKGFVQQFGRKIPEGCEQIYNRKSFSLINSEIKYDLTTEGEYVWKSEVLTENEKMDLDKATELKSKAKVLYEWRVE</sequence>
<evidence type="ECO:0000313" key="3">
    <source>
        <dbReference type="Proteomes" id="UP000377803"/>
    </source>
</evidence>
<dbReference type="Gene3D" id="3.40.720.10">
    <property type="entry name" value="Alkaline Phosphatase, subunit A"/>
    <property type="match status" value="1"/>
</dbReference>
<dbReference type="Pfam" id="PF00884">
    <property type="entry name" value="Sulfatase"/>
    <property type="match status" value="1"/>
</dbReference>
<dbReference type="AlphaFoldDB" id="A0A5Q0UJR3"/>
<protein>
    <submittedName>
        <fullName evidence="2">Arylsulfatase A family protein</fullName>
    </submittedName>
</protein>
<organism evidence="2 3">
    <name type="scientific">Candidatus Nanohalobium constans</name>
    <dbReference type="NCBI Taxonomy" id="2565781"/>
    <lineage>
        <taxon>Archaea</taxon>
        <taxon>Candidatus Nanohalarchaeota</taxon>
        <taxon>Candidatus Nanohalobia</taxon>
        <taxon>Candidatus Nanohalobiales</taxon>
        <taxon>Candidatus Nanohalobiaceae</taxon>
        <taxon>Candidatus Nanohalobium</taxon>
    </lineage>
</organism>
<proteinExistence type="predicted"/>
<evidence type="ECO:0000259" key="1">
    <source>
        <dbReference type="Pfam" id="PF00884"/>
    </source>
</evidence>
<dbReference type="KEGG" id="ncon:LC1Nh_1193"/>
<dbReference type="GeneID" id="42365591"/>
<name>A0A5Q0UJR3_9ARCH</name>
<feature type="domain" description="Sulfatase N-terminal" evidence="1">
    <location>
        <begin position="2"/>
        <end position="342"/>
    </location>
</feature>
<dbReference type="EMBL" id="CP040089">
    <property type="protein sequence ID" value="QGA81059.1"/>
    <property type="molecule type" value="Genomic_DNA"/>
</dbReference>
<dbReference type="RefSeq" id="WP_153550806.1">
    <property type="nucleotide sequence ID" value="NZ_CP040089.1"/>
</dbReference>